<feature type="transmembrane region" description="Helical" evidence="1">
    <location>
        <begin position="17"/>
        <end position="43"/>
    </location>
</feature>
<keyword evidence="4" id="KW-1185">Reference proteome</keyword>
<evidence type="ECO:0000313" key="4">
    <source>
        <dbReference type="Proteomes" id="UP000193118"/>
    </source>
</evidence>
<keyword evidence="1" id="KW-0812">Transmembrane</keyword>
<proteinExistence type="predicted"/>
<organism evidence="3 4">
    <name type="scientific">Neisseria dentiae</name>
    <dbReference type="NCBI Taxonomy" id="194197"/>
    <lineage>
        <taxon>Bacteria</taxon>
        <taxon>Pseudomonadati</taxon>
        <taxon>Pseudomonadota</taxon>
        <taxon>Betaproteobacteria</taxon>
        <taxon>Neisseriales</taxon>
        <taxon>Neisseriaceae</taxon>
        <taxon>Neisseria</taxon>
    </lineage>
</organism>
<keyword evidence="1" id="KW-1133">Transmembrane helix</keyword>
<evidence type="ECO:0000259" key="2">
    <source>
        <dbReference type="Pfam" id="PF13828"/>
    </source>
</evidence>
<evidence type="ECO:0000256" key="1">
    <source>
        <dbReference type="SAM" id="Phobius"/>
    </source>
</evidence>
<accession>A0A1X3D2X0</accession>
<keyword evidence="1" id="KW-0472">Membrane</keyword>
<gene>
    <name evidence="3" type="ORF">BWD09_11560</name>
</gene>
<protein>
    <recommendedName>
        <fullName evidence="2">DUF4190 domain-containing protein</fullName>
    </recommendedName>
</protein>
<dbReference type="STRING" id="194197.BWD09_11560"/>
<dbReference type="EMBL" id="MTBO01000045">
    <property type="protein sequence ID" value="OSI14051.1"/>
    <property type="molecule type" value="Genomic_DNA"/>
</dbReference>
<dbReference type="OrthoDB" id="8592370at2"/>
<dbReference type="InterPro" id="IPR025241">
    <property type="entry name" value="DUF4190"/>
</dbReference>
<evidence type="ECO:0000313" key="3">
    <source>
        <dbReference type="EMBL" id="OSI14051.1"/>
    </source>
</evidence>
<dbReference type="Proteomes" id="UP000193118">
    <property type="component" value="Unassembled WGS sequence"/>
</dbReference>
<dbReference type="AlphaFoldDB" id="A0A1X3D2X0"/>
<dbReference type="Pfam" id="PF13828">
    <property type="entry name" value="DUF4190"/>
    <property type="match status" value="1"/>
</dbReference>
<reference evidence="4" key="1">
    <citation type="submission" date="2017-01" db="EMBL/GenBank/DDBJ databases">
        <authorList>
            <person name="Wolfgang W.J."/>
            <person name="Cole J."/>
            <person name="Wroblewski D."/>
            <person name="Mcginnis J."/>
            <person name="Musser K.A."/>
        </authorList>
    </citation>
    <scope>NUCLEOTIDE SEQUENCE [LARGE SCALE GENOMIC DNA]</scope>
    <source>
        <strain evidence="4">DSM 19151</strain>
    </source>
</reference>
<sequence>MAGNNKSAGYANSTNGWAIVSLVFAILGWTFVLFGFGQLIAVVAGHIARRQISRRGQAGDGMAVAGLVLGYILILPVLMFLIVGLIALVVTGSADVINQLRP</sequence>
<feature type="transmembrane region" description="Helical" evidence="1">
    <location>
        <begin position="64"/>
        <end position="90"/>
    </location>
</feature>
<name>A0A1X3D2X0_9NEIS</name>
<feature type="domain" description="DUF4190" evidence="2">
    <location>
        <begin position="18"/>
        <end position="76"/>
    </location>
</feature>
<comment type="caution">
    <text evidence="3">The sequence shown here is derived from an EMBL/GenBank/DDBJ whole genome shotgun (WGS) entry which is preliminary data.</text>
</comment>